<sequence>MRCEVNCTVGLLDLAQEVIEEVLCHVDSPQDLIAFALASHLCASIAIPRHTEYRVLHITKQRPHVWKHLALYPNLASNIREVHIDFRNDTLDGHDKYPVTLVDPALEDSSGTSEQDVIEDMCKGLAAMKRLTMMTWRSRSAPWTIDLDQAIPIIEALAKLPTLQRLSLDWLRGLQEGHDLNTHPTWDISNLTHLRFQGFPPTTSGSAANIIKMLQKSPNLVHLHARASILSCVAAFSGFVLPMLTTLSLYGNSRDSIPIFIQRHPTIEELRWDATYHPFLPGSLPNCKRLRVSAFVRDALHSCCHLPGGPSRRQIEVIQLEDADTHVAYSNRFLDPTSLIVLRTHQDLAEISTYATRFPMIRWLEIIPKERTHKWTMDEWIEALSQFTRLETIGESNIWDLVLTGEVTASELIQRLVRACPHLHYLNNFDKNQGEGHRLAVHHHAGDDPNESIDSHSPCYMVQKRRTRSRQALVFEPMEGAYDNSGYVQPPRHLWHTIQLHPHVQQLEVRNS</sequence>
<evidence type="ECO:0000313" key="1">
    <source>
        <dbReference type="EMBL" id="TFK66229.1"/>
    </source>
</evidence>
<dbReference type="Proteomes" id="UP000308600">
    <property type="component" value="Unassembled WGS sequence"/>
</dbReference>
<organism evidence="1 2">
    <name type="scientific">Pluteus cervinus</name>
    <dbReference type="NCBI Taxonomy" id="181527"/>
    <lineage>
        <taxon>Eukaryota</taxon>
        <taxon>Fungi</taxon>
        <taxon>Dikarya</taxon>
        <taxon>Basidiomycota</taxon>
        <taxon>Agaricomycotina</taxon>
        <taxon>Agaricomycetes</taxon>
        <taxon>Agaricomycetidae</taxon>
        <taxon>Agaricales</taxon>
        <taxon>Pluteineae</taxon>
        <taxon>Pluteaceae</taxon>
        <taxon>Pluteus</taxon>
    </lineage>
</organism>
<name>A0ACD3ALW0_9AGAR</name>
<protein>
    <submittedName>
        <fullName evidence="1">Uncharacterized protein</fullName>
    </submittedName>
</protein>
<dbReference type="EMBL" id="ML208411">
    <property type="protein sequence ID" value="TFK66229.1"/>
    <property type="molecule type" value="Genomic_DNA"/>
</dbReference>
<evidence type="ECO:0000313" key="2">
    <source>
        <dbReference type="Proteomes" id="UP000308600"/>
    </source>
</evidence>
<gene>
    <name evidence="1" type="ORF">BDN72DRAFT_899994</name>
</gene>
<proteinExistence type="predicted"/>
<reference evidence="1 2" key="1">
    <citation type="journal article" date="2019" name="Nat. Ecol. Evol.">
        <title>Megaphylogeny resolves global patterns of mushroom evolution.</title>
        <authorList>
            <person name="Varga T."/>
            <person name="Krizsan K."/>
            <person name="Foldi C."/>
            <person name="Dima B."/>
            <person name="Sanchez-Garcia M."/>
            <person name="Sanchez-Ramirez S."/>
            <person name="Szollosi G.J."/>
            <person name="Szarkandi J.G."/>
            <person name="Papp V."/>
            <person name="Albert L."/>
            <person name="Andreopoulos W."/>
            <person name="Angelini C."/>
            <person name="Antonin V."/>
            <person name="Barry K.W."/>
            <person name="Bougher N.L."/>
            <person name="Buchanan P."/>
            <person name="Buyck B."/>
            <person name="Bense V."/>
            <person name="Catcheside P."/>
            <person name="Chovatia M."/>
            <person name="Cooper J."/>
            <person name="Damon W."/>
            <person name="Desjardin D."/>
            <person name="Finy P."/>
            <person name="Geml J."/>
            <person name="Haridas S."/>
            <person name="Hughes K."/>
            <person name="Justo A."/>
            <person name="Karasinski D."/>
            <person name="Kautmanova I."/>
            <person name="Kiss B."/>
            <person name="Kocsube S."/>
            <person name="Kotiranta H."/>
            <person name="LaButti K.M."/>
            <person name="Lechner B.E."/>
            <person name="Liimatainen K."/>
            <person name="Lipzen A."/>
            <person name="Lukacs Z."/>
            <person name="Mihaltcheva S."/>
            <person name="Morgado L.N."/>
            <person name="Niskanen T."/>
            <person name="Noordeloos M.E."/>
            <person name="Ohm R.A."/>
            <person name="Ortiz-Santana B."/>
            <person name="Ovrebo C."/>
            <person name="Racz N."/>
            <person name="Riley R."/>
            <person name="Savchenko A."/>
            <person name="Shiryaev A."/>
            <person name="Soop K."/>
            <person name="Spirin V."/>
            <person name="Szebenyi C."/>
            <person name="Tomsovsky M."/>
            <person name="Tulloss R.E."/>
            <person name="Uehling J."/>
            <person name="Grigoriev I.V."/>
            <person name="Vagvolgyi C."/>
            <person name="Papp T."/>
            <person name="Martin F.M."/>
            <person name="Miettinen O."/>
            <person name="Hibbett D.S."/>
            <person name="Nagy L.G."/>
        </authorList>
    </citation>
    <scope>NUCLEOTIDE SEQUENCE [LARGE SCALE GENOMIC DNA]</scope>
    <source>
        <strain evidence="1 2">NL-1719</strain>
    </source>
</reference>
<keyword evidence="2" id="KW-1185">Reference proteome</keyword>
<accession>A0ACD3ALW0</accession>